<dbReference type="InterPro" id="IPR019004">
    <property type="entry name" value="YqeY/Aim41"/>
</dbReference>
<gene>
    <name evidence="1" type="primary">AIM41</name>
    <name evidence="3" type="ORF">PANT_18d00048</name>
</gene>
<comment type="similarity">
    <text evidence="1">Belongs to the AIM41 family.</text>
</comment>
<evidence type="ECO:0000256" key="1">
    <source>
        <dbReference type="RuleBase" id="RU365099"/>
    </source>
</evidence>
<dbReference type="AlphaFoldDB" id="M9M5E2"/>
<dbReference type="InterPro" id="IPR042184">
    <property type="entry name" value="YqeY/Aim41_N"/>
</dbReference>
<dbReference type="PANTHER" id="PTHR28055:SF1">
    <property type="entry name" value="ALTERED INHERITANCE OF MITOCHONDRIA PROTEIN 41, MITOCHONDRIAL"/>
    <property type="match status" value="1"/>
</dbReference>
<dbReference type="EMBL" id="DF196784">
    <property type="protein sequence ID" value="GAC75755.1"/>
    <property type="molecule type" value="Genomic_DNA"/>
</dbReference>
<dbReference type="Proteomes" id="UP000011976">
    <property type="component" value="Unassembled WGS sequence"/>
</dbReference>
<name>M9M5E2_PSEA3</name>
<dbReference type="Gene3D" id="1.10.1510.10">
    <property type="entry name" value="Uncharacterised protein YqeY/AIM41 PF09424, N-terminal domain"/>
    <property type="match status" value="1"/>
</dbReference>
<dbReference type="GO" id="GO:0005739">
    <property type="term" value="C:mitochondrion"/>
    <property type="evidence" value="ECO:0007669"/>
    <property type="project" value="UniProtKB-SubCell"/>
</dbReference>
<keyword evidence="1" id="KW-0496">Mitochondrion</keyword>
<sequence length="258" mass="28598">MPAISSREWMTLAKLEEIPANQRKDLPKDQVYLRELTAEEVAYTDMVGYKGRVFERKNVKISIETVPDERPKIFESIPDLGPAKAAQTIADDHVASNLRPPSAIDENAINMLLRQALRNSHALRSQLPRSVEASTLRSSHPLATVPVCIRFASTEAPAAGEDAEAALLAKVKSGIKEAMKAKDSLTSTVLRSIVSEHQYSSKQKGNQVSKVSKLITKAIKRRQDTAKQFRAAKPPREDLAEQEEKEAAVLEKFLSETK</sequence>
<proteinExistence type="inferred from homology"/>
<dbReference type="Pfam" id="PF09424">
    <property type="entry name" value="YqeY"/>
    <property type="match status" value="1"/>
</dbReference>
<dbReference type="PANTHER" id="PTHR28055">
    <property type="entry name" value="ALTERED INHERITANCE OF MITOCHONDRIA PROTEIN 41, MITOCHONDRIAL"/>
    <property type="match status" value="1"/>
</dbReference>
<dbReference type="STRING" id="1151754.M9M5E2"/>
<organism evidence="3 4">
    <name type="scientific">Pseudozyma antarctica (strain T-34)</name>
    <name type="common">Yeast</name>
    <name type="synonym">Candida antarctica</name>
    <dbReference type="NCBI Taxonomy" id="1151754"/>
    <lineage>
        <taxon>Eukaryota</taxon>
        <taxon>Fungi</taxon>
        <taxon>Dikarya</taxon>
        <taxon>Basidiomycota</taxon>
        <taxon>Ustilaginomycotina</taxon>
        <taxon>Ustilaginomycetes</taxon>
        <taxon>Ustilaginales</taxon>
        <taxon>Ustilaginaceae</taxon>
        <taxon>Moesziomyces</taxon>
    </lineage>
</organism>
<evidence type="ECO:0000313" key="3">
    <source>
        <dbReference type="EMBL" id="GAC75755.1"/>
    </source>
</evidence>
<reference evidence="4" key="1">
    <citation type="journal article" date="2013" name="Genome Announc.">
        <title>Genome sequence of the basidiomycetous yeast Pseudozyma antarctica T-34, a producer of the glycolipid biosurfactants mannosylerythritol lipids.</title>
        <authorList>
            <person name="Morita T."/>
            <person name="Koike H."/>
            <person name="Koyama Y."/>
            <person name="Hagiwara H."/>
            <person name="Ito E."/>
            <person name="Fukuoka T."/>
            <person name="Imura T."/>
            <person name="Machida M."/>
            <person name="Kitamoto D."/>
        </authorList>
    </citation>
    <scope>NUCLEOTIDE SEQUENCE [LARGE SCALE GENOMIC DNA]</scope>
    <source>
        <strain evidence="4">T-34</strain>
    </source>
</reference>
<dbReference type="SUPFAM" id="SSF89095">
    <property type="entry name" value="GatB/YqeY motif"/>
    <property type="match status" value="1"/>
</dbReference>
<evidence type="ECO:0000313" key="4">
    <source>
        <dbReference type="Proteomes" id="UP000011976"/>
    </source>
</evidence>
<dbReference type="InterPro" id="IPR003789">
    <property type="entry name" value="Asn/Gln_tRNA_amidoTrase-B-like"/>
</dbReference>
<dbReference type="GO" id="GO:0016884">
    <property type="term" value="F:carbon-nitrogen ligase activity, with glutamine as amido-N-donor"/>
    <property type="evidence" value="ECO:0007669"/>
    <property type="project" value="UniProtKB-UniRule"/>
</dbReference>
<evidence type="ECO:0000256" key="2">
    <source>
        <dbReference type="SAM" id="MobiDB-lite"/>
    </source>
</evidence>
<feature type="region of interest" description="Disordered" evidence="2">
    <location>
        <begin position="221"/>
        <end position="244"/>
    </location>
</feature>
<accession>M9M5E2</accession>
<protein>
    <recommendedName>
        <fullName evidence="1">Altered inheritance of mitochondria protein 41</fullName>
    </recommendedName>
</protein>
<dbReference type="OrthoDB" id="538640at2759"/>
<comment type="subcellular location">
    <subcellularLocation>
        <location evidence="1">Mitochondrion</location>
    </subcellularLocation>
</comment>